<dbReference type="PANTHER" id="PTHR45947">
    <property type="entry name" value="SULFOQUINOVOSYL TRANSFERASE SQD2"/>
    <property type="match status" value="1"/>
</dbReference>
<protein>
    <submittedName>
        <fullName evidence="3">Group 1 glycosyl transferase</fullName>
    </submittedName>
</protein>
<dbReference type="Proteomes" id="UP000011560">
    <property type="component" value="Unassembled WGS sequence"/>
</dbReference>
<dbReference type="SUPFAM" id="SSF53756">
    <property type="entry name" value="UDP-Glycosyltransferase/glycogen phosphorylase"/>
    <property type="match status" value="1"/>
</dbReference>
<dbReference type="EMBL" id="AOIQ01000013">
    <property type="protein sequence ID" value="ELZ11156.1"/>
    <property type="molecule type" value="Genomic_DNA"/>
</dbReference>
<evidence type="ECO:0000313" key="3">
    <source>
        <dbReference type="EMBL" id="ELZ11156.1"/>
    </source>
</evidence>
<dbReference type="InterPro" id="IPR050194">
    <property type="entry name" value="Glycosyltransferase_grp1"/>
</dbReference>
<feature type="domain" description="Glycosyltransferase subfamily 4-like N-terminal" evidence="2">
    <location>
        <begin position="17"/>
        <end position="142"/>
    </location>
</feature>
<reference evidence="3 4" key="1">
    <citation type="journal article" date="2014" name="PLoS Genet.">
        <title>Phylogenetically driven sequencing of extremely halophilic archaea reveals strategies for static and dynamic osmo-response.</title>
        <authorList>
            <person name="Becker E.A."/>
            <person name="Seitzer P.M."/>
            <person name="Tritt A."/>
            <person name="Larsen D."/>
            <person name="Krusor M."/>
            <person name="Yao A.I."/>
            <person name="Wu D."/>
            <person name="Madern D."/>
            <person name="Eisen J.A."/>
            <person name="Darling A.E."/>
            <person name="Facciotti M.T."/>
        </authorList>
    </citation>
    <scope>NUCLEOTIDE SEQUENCE [LARGE SCALE GENOMIC DNA]</scope>
    <source>
        <strain evidence="3 4">JCM 14624</strain>
    </source>
</reference>
<evidence type="ECO:0000313" key="4">
    <source>
        <dbReference type="Proteomes" id="UP000011560"/>
    </source>
</evidence>
<organism evidence="3 4">
    <name type="scientific">Halovivax asiaticus JCM 14624</name>
    <dbReference type="NCBI Taxonomy" id="1227490"/>
    <lineage>
        <taxon>Archaea</taxon>
        <taxon>Methanobacteriati</taxon>
        <taxon>Methanobacteriota</taxon>
        <taxon>Stenosarchaea group</taxon>
        <taxon>Halobacteria</taxon>
        <taxon>Halobacteriales</taxon>
        <taxon>Natrialbaceae</taxon>
        <taxon>Halovivax</taxon>
    </lineage>
</organism>
<dbReference type="Pfam" id="PF00534">
    <property type="entry name" value="Glycos_transf_1"/>
    <property type="match status" value="1"/>
</dbReference>
<evidence type="ECO:0000259" key="2">
    <source>
        <dbReference type="Pfam" id="PF13439"/>
    </source>
</evidence>
<gene>
    <name evidence="3" type="ORF">C479_07603</name>
</gene>
<name>M0BJT9_9EURY</name>
<dbReference type="RefSeq" id="WP_007700299.1">
    <property type="nucleotide sequence ID" value="NZ_AOIQ01000013.1"/>
</dbReference>
<accession>M0BJT9</accession>
<comment type="caution">
    <text evidence="3">The sequence shown here is derived from an EMBL/GenBank/DDBJ whole genome shotgun (WGS) entry which is preliminary data.</text>
</comment>
<sequence>MKVLSIVTNQYSPFYQNQIKALEEEGCDITHLSPGDQSESYQEQQSISRTHFDYFKLYPDILKEPLGEYDIIHANNGKVAPFALGQLSCPVVLTFWGTDLMERYQKMCRICSRFADEVIVPSPAMSPYLPVDHSVIPFGVDPSVFRPIEKEEARSQLGWDQEKTIVLFPYPKSRSIKRFDLAKRIVRNLDADICLQSVSGIPHESMPVYMNASDSLLVTSRRESGPMVIKEAALCNVPVVSTDVGFAEQVLSRIENSYVSKTEEELEHHLQCVLDDSRRSDGREKLIDTIGLSRMANRILDVYNRSIDNQ</sequence>
<proteinExistence type="predicted"/>
<dbReference type="Gene3D" id="3.40.50.2000">
    <property type="entry name" value="Glycogen Phosphorylase B"/>
    <property type="match status" value="2"/>
</dbReference>
<dbReference type="AlphaFoldDB" id="M0BJT9"/>
<dbReference type="OrthoDB" id="193395at2157"/>
<keyword evidence="3" id="KW-0808">Transferase</keyword>
<dbReference type="InterPro" id="IPR028098">
    <property type="entry name" value="Glyco_trans_4-like_N"/>
</dbReference>
<dbReference type="STRING" id="1227490.C479_07603"/>
<dbReference type="PANTHER" id="PTHR45947:SF3">
    <property type="entry name" value="SULFOQUINOVOSYL TRANSFERASE SQD2"/>
    <property type="match status" value="1"/>
</dbReference>
<dbReference type="InterPro" id="IPR001296">
    <property type="entry name" value="Glyco_trans_1"/>
</dbReference>
<keyword evidence="4" id="KW-1185">Reference proteome</keyword>
<evidence type="ECO:0000259" key="1">
    <source>
        <dbReference type="Pfam" id="PF00534"/>
    </source>
</evidence>
<dbReference type="CDD" id="cd03801">
    <property type="entry name" value="GT4_PimA-like"/>
    <property type="match status" value="1"/>
</dbReference>
<dbReference type="Pfam" id="PF13439">
    <property type="entry name" value="Glyco_transf_4"/>
    <property type="match status" value="1"/>
</dbReference>
<dbReference type="GO" id="GO:0016757">
    <property type="term" value="F:glycosyltransferase activity"/>
    <property type="evidence" value="ECO:0007669"/>
    <property type="project" value="InterPro"/>
</dbReference>
<feature type="domain" description="Glycosyl transferase family 1" evidence="1">
    <location>
        <begin position="196"/>
        <end position="281"/>
    </location>
</feature>